<evidence type="ECO:0000256" key="3">
    <source>
        <dbReference type="SAM" id="Coils"/>
    </source>
</evidence>
<feature type="compositionally biased region" description="Low complexity" evidence="4">
    <location>
        <begin position="187"/>
        <end position="198"/>
    </location>
</feature>
<dbReference type="InterPro" id="IPR014018">
    <property type="entry name" value="SecA_motor_DEAD"/>
</dbReference>
<dbReference type="Gene3D" id="3.40.50.300">
    <property type="entry name" value="P-loop containing nucleotide triphosphate hydrolases"/>
    <property type="match status" value="3"/>
</dbReference>
<keyword evidence="1" id="KW-0653">Protein transport</keyword>
<feature type="compositionally biased region" description="Low complexity" evidence="4">
    <location>
        <begin position="300"/>
        <end position="314"/>
    </location>
</feature>
<feature type="region of interest" description="Disordered" evidence="4">
    <location>
        <begin position="142"/>
        <end position="172"/>
    </location>
</feature>
<dbReference type="GO" id="GO:0016020">
    <property type="term" value="C:membrane"/>
    <property type="evidence" value="ECO:0007669"/>
    <property type="project" value="InterPro"/>
</dbReference>
<evidence type="ECO:0000259" key="5">
    <source>
        <dbReference type="PROSITE" id="PS51196"/>
    </source>
</evidence>
<name>A0A818VKK7_9BILA</name>
<keyword evidence="1" id="KW-0813">Transport</keyword>
<dbReference type="GO" id="GO:0006886">
    <property type="term" value="P:intracellular protein transport"/>
    <property type="evidence" value="ECO:0007669"/>
    <property type="project" value="InterPro"/>
</dbReference>
<keyword evidence="2" id="KW-0811">Translocation</keyword>
<organism evidence="7 8">
    <name type="scientific">Adineta steineri</name>
    <dbReference type="NCBI Taxonomy" id="433720"/>
    <lineage>
        <taxon>Eukaryota</taxon>
        <taxon>Metazoa</taxon>
        <taxon>Spiralia</taxon>
        <taxon>Gnathifera</taxon>
        <taxon>Rotifera</taxon>
        <taxon>Eurotatoria</taxon>
        <taxon>Bdelloidea</taxon>
        <taxon>Adinetida</taxon>
        <taxon>Adinetidae</taxon>
        <taxon>Adineta</taxon>
    </lineage>
</organism>
<evidence type="ECO:0000313" key="8">
    <source>
        <dbReference type="Proteomes" id="UP000663868"/>
    </source>
</evidence>
<sequence length="3048" mass="354174">MNFQTSLETELKKLERDKFSPGFSKPVFVVNVVKTKIDGELKRRLQEEGNRDSRKRIVLIPYYLGKFCWTGIIMEFTDSGEICRAEYSGPAQNLQFISDTVKQVFNRLSTGVALSPKKPSEQTLSQQSIIANLLERIKEFQPTNENTLKSPEAEPTVHGSSGSQCNTIDSSSLPGWSTDEIIRIRSVSKSDSLSPSLPTKQEIEPNKKSKIDIPSDNENVSSVASTQQISKAFEELERSDEKELEEKILKIKREIQELETLRKSETLEEQRSRLSKLENLSSMLNYINTQPSASAHDTESLSSLSSTSDVSHQSKSIDDFPNFGGSNDWSQEEVMILKESVKNIYRDFSCMPPCSERSVLSLIYLFSLELVRDAIAFEDNIVLSNNPETEILNEIKCLLERLRIEELDSLQVKDLIGTLDINMKDKNWKSALKKLERISKLIRPLNMQELFKFVDKVNDAAKLIEGKEIILLLGKTGTGKSTTIHFLAGSKFRSISKNGLNHIDPYEIKNTDLKKITTSPFAQSETRFITPVTVNMKDIGVYTYPNLILCDSPGFEDTAGPEVDIANAIGIIRAIKECKSVKPVVLISYKDLGSRLGGIKDLARTLVGLIHNIHDHISTFSYIFTKYPPNERDTIHATLIHVGETLNETEKADTCFLKVLQDMIEKTQSCVIALDPITDNPKSIFDNLQPSKAIRNPDEVFKFSITERSNATLKEQVTKHRLSIISAMKQSDYLFIKYKLDQLKYLNEILHEDYISQIYNDCIRDIIKHLSKEYEEGISDMNRCLMNQTILNNEDVHRYQKCIDHFKQLEELRESHLRKEVVYSDAFILYLNQQIDAMLIDLTEKEIDDFSVKLSLDKIKLLSSSFSDIDSNKYKTICQDLAQQFQAVIDSFYRSVSSNKFDESANDMRKIHAALTILHNHFDYAYMTEKYNRMKEHFLHYLNGSVEKLNYVFHQEKLHKNDIDNLNSCVSMLENAKNTFTLYSHVSKEEIEKIYQNLLLKIINYFLEIVKKIETEWTNRRTFHKLQQYLVELDSIRTISVIELKTNQFHYSIVEKIVGYLRDAKSHVEQLLSDLFQNGERVNYDKLTKCLLNLKDTKWIENYRTGEYTEVMTDVEEQLIEYIKQIKISVMELPLDLDNYDKIDLAYKTVFKIKEMKPLEKFLPDISQYFIEVNSWFENEINKVCMIIKDLFNIEEWKKKTEKSLDLNKTEKAFHYLDACKRNRISSENDFVSVRNRLEVCINYYSSCIEKEMQIAFENIKQSQKESKEKIFEKARILFNRLQEISEIRTNYSHIYSCFLNLKIFDQWQHELSSYQTDLSDEIKKLCISGPTIDIKNKLFIVRALSSFDRFLQGEKFIDIYYQHRNEILLRINHIAEKTGDAIQKHDYERVGREITLLQLSDDVGEHFFEQNKHALNRGLDDFIEEIKIEAIMIGNTLETGKIKSIVENLKQIQKAKQFVSQHLTEPDKLDKCIEEVKLRLEERLQHFLRQVEALVNINNFYEAEQKVQLLIVVRNLLGIYCTTEVSEQINKIYTSQNDVLSEVVKTYSEMDFNKYVSNPPADFFNKFSEAKSTNPVYSKALNTIKDNIVTKFRKELELAKLVNPPNSNNIHIRTFEFAVKYLPEDMRSALEVELEYCKKDINIKAQDTNNEFENKIGNEDPKDIKDLLKGYEDSQGMKSFFNKGRDLVLKQVQDKVKKIEEYFQEDNINEALAYVKILYGYQIELETIVFDIRQPFLTVRSLIKNKFETTHLCFMNQFLENDTIDITHDIINNIEKSFLCLLEFVKFKNESKDQSIIDHMFPEDFNDKLILLNKKTSDYFIECEKRYKDELEKTNFESLNRILDFMRKWNPLFSKIRNSIQRHNINDTSIDSMRKAILGLTVYSDMLKSISQIIQQMNDQIIDLKLINDETKHFSQQRTYFYQKLNEKLFNLNKAKVLRKHDLSIDVNVAYQTCLKSIQTQIIEFSTNIQRFLTKFSEDYGLLYQDYDDFNMYYNNLLSIQQEIKEIHCNIIDETEKIIFDKIRIWEEIIENKNSSIENISKSLINMKRVSNNILTFKPRINLKIDQVLHNYKNRTKASNAFAKLGTILIQDSTGIGHYIITEHKAFQGYALSLFNENTQKHGIEYVLNKLDGEFLNKDKLKKRFKEFRDIYEDLIKHYLKINIEFEKLISEIKIIAEDVKQKSGVLSWNASVRDTIPKLLAHIFALWTLQNASHYFEIEDVDNKNSYLLKPHAAQVVSIFRMLGIGDEKQDLRNNLVQIGTGEGKSITLGATAALLALLGFDIRCACYSEYLSQRDYTGLLPLFDALGVTQYIHYGTFNKLCEDIINQNGEVRRLVEQLITTKNSSCIVQNSQRIGRDKILLIDEVDVFFSQDFYGNLYTPSASLRDPTITSLINYVWTEKNSNLNINKIKDTNEYKACCNRFPTWESLILEAVKKLIYDVSTFGSHDYVVKEDKIGYKEQDNIIYNIVYGYKTLFAYYCEHERGKITKKSFEEKICLNIKCGNFSYAEIPLQFKFIMGVTGTLETLSDAEKEIIKNDYKIEKYTFTPSVFGANNLTFRIKDDIKIENNDDYFNVIRREIDDKLIGTSSGKRAILVFFESAKKLKEFYESKALETIKYSVEFLIEEADSDEKEKAIRRATTSGQITLFTRTFGRGTDFICYDQSVAANGGTHVIQTFLSEESSEEKQIKGRTARQGDHGSYSMVLLDTDLEKFLIRRDEIEDFEKGKGIFVDFLDTVISVKVYDTVYELLHDKRTAFFKTQYEANIRFVQQAKEKHDATQKFLLSLNSGDINYVRAFLVKENKGTDIFSYPSRTICLMDATCSMTHLLRNCKNTVGMMFDRMAEILRDNNICEDSFQLQFVVYRNYNSTEDKILQSSPWEVRPDNLREFMSTINVEGGWSNEAIEIGLWHANKENERENITQVILIGDAPPNTKDEMKKKRSRHGENYWKKTKFAEATYYEDELAKLMSNKIPVHAFFVNKRAETIFKEIANRTGGRCEPLDINSPLGANMLTDLVIEVILRNIGGEAKGTALVDAYRKKFGKSYN</sequence>
<dbReference type="GO" id="GO:0006605">
    <property type="term" value="P:protein targeting"/>
    <property type="evidence" value="ECO:0007669"/>
    <property type="project" value="InterPro"/>
</dbReference>
<feature type="region of interest" description="Disordered" evidence="4">
    <location>
        <begin position="187"/>
        <end position="226"/>
    </location>
</feature>
<feature type="compositionally biased region" description="Polar residues" evidence="4">
    <location>
        <begin position="158"/>
        <end position="172"/>
    </location>
</feature>
<feature type="compositionally biased region" description="Basic and acidic residues" evidence="4">
    <location>
        <begin position="201"/>
        <end position="213"/>
    </location>
</feature>
<feature type="compositionally biased region" description="Polar residues" evidence="4">
    <location>
        <begin position="216"/>
        <end position="226"/>
    </location>
</feature>
<protein>
    <recommendedName>
        <fullName evidence="5">SecA family profile domain-containing protein</fullName>
    </recommendedName>
</protein>
<dbReference type="Proteomes" id="UP000663860">
    <property type="component" value="Unassembled WGS sequence"/>
</dbReference>
<dbReference type="EMBL" id="CAJOBB010000572">
    <property type="protein sequence ID" value="CAF3708496.1"/>
    <property type="molecule type" value="Genomic_DNA"/>
</dbReference>
<evidence type="ECO:0000256" key="4">
    <source>
        <dbReference type="SAM" id="MobiDB-lite"/>
    </source>
</evidence>
<evidence type="ECO:0000313" key="6">
    <source>
        <dbReference type="EMBL" id="CAF1185261.1"/>
    </source>
</evidence>
<dbReference type="Pfam" id="PF07517">
    <property type="entry name" value="SecA_DEAD"/>
    <property type="match status" value="1"/>
</dbReference>
<proteinExistence type="predicted"/>
<dbReference type="GO" id="GO:0017038">
    <property type="term" value="P:protein import"/>
    <property type="evidence" value="ECO:0007669"/>
    <property type="project" value="InterPro"/>
</dbReference>
<feature type="domain" description="SecA family profile" evidence="5">
    <location>
        <begin position="2114"/>
        <end position="2738"/>
    </location>
</feature>
<feature type="region of interest" description="Disordered" evidence="4">
    <location>
        <begin position="291"/>
        <end position="319"/>
    </location>
</feature>
<dbReference type="GO" id="GO:0005524">
    <property type="term" value="F:ATP binding"/>
    <property type="evidence" value="ECO:0007669"/>
    <property type="project" value="InterPro"/>
</dbReference>
<dbReference type="PANTHER" id="PTHR30612:SF0">
    <property type="entry name" value="CHLOROPLAST PROTEIN-TRANSPORTING ATPASE"/>
    <property type="match status" value="1"/>
</dbReference>
<evidence type="ECO:0000313" key="7">
    <source>
        <dbReference type="EMBL" id="CAF3708496.1"/>
    </source>
</evidence>
<comment type="caution">
    <text evidence="7">The sequence shown here is derived from an EMBL/GenBank/DDBJ whole genome shotgun (WGS) entry which is preliminary data.</text>
</comment>
<dbReference type="InterPro" id="IPR027417">
    <property type="entry name" value="P-loop_NTPase"/>
</dbReference>
<dbReference type="InterPro" id="IPR011115">
    <property type="entry name" value="SecA_DEAD"/>
</dbReference>
<reference evidence="7" key="1">
    <citation type="submission" date="2021-02" db="EMBL/GenBank/DDBJ databases">
        <authorList>
            <person name="Nowell W R."/>
        </authorList>
    </citation>
    <scope>NUCLEOTIDE SEQUENCE</scope>
</reference>
<keyword evidence="3" id="KW-0175">Coiled coil</keyword>
<evidence type="ECO:0000256" key="1">
    <source>
        <dbReference type="ARBA" id="ARBA00022927"/>
    </source>
</evidence>
<gene>
    <name evidence="6" type="ORF">IZO911_LOCUS27706</name>
    <name evidence="7" type="ORF">KXQ929_LOCUS11560</name>
</gene>
<dbReference type="EMBL" id="CAJNOE010000381">
    <property type="protein sequence ID" value="CAF1185261.1"/>
    <property type="molecule type" value="Genomic_DNA"/>
</dbReference>
<dbReference type="PANTHER" id="PTHR30612">
    <property type="entry name" value="SECA INNER MEMBRANE COMPONENT OF SEC PROTEIN SECRETION SYSTEM"/>
    <property type="match status" value="1"/>
</dbReference>
<dbReference type="InterPro" id="IPR000185">
    <property type="entry name" value="SecA"/>
</dbReference>
<dbReference type="Proteomes" id="UP000663868">
    <property type="component" value="Unassembled WGS sequence"/>
</dbReference>
<dbReference type="SUPFAM" id="SSF52540">
    <property type="entry name" value="P-loop containing nucleoside triphosphate hydrolases"/>
    <property type="match status" value="3"/>
</dbReference>
<feature type="coiled-coil region" evidence="3">
    <location>
        <begin position="241"/>
        <end position="268"/>
    </location>
</feature>
<evidence type="ECO:0000256" key="2">
    <source>
        <dbReference type="ARBA" id="ARBA00023010"/>
    </source>
</evidence>
<accession>A0A818VKK7</accession>
<dbReference type="PROSITE" id="PS51196">
    <property type="entry name" value="SECA_MOTOR_DEAD"/>
    <property type="match status" value="1"/>
</dbReference>